<dbReference type="EMBL" id="WMBQ01000002">
    <property type="protein sequence ID" value="MTD95973.1"/>
    <property type="molecule type" value="Genomic_DNA"/>
</dbReference>
<dbReference type="Gene3D" id="3.10.450.50">
    <property type="match status" value="1"/>
</dbReference>
<comment type="caution">
    <text evidence="2">The sequence shown here is derived from an EMBL/GenBank/DDBJ whole genome shotgun (WGS) entry which is preliminary data.</text>
</comment>
<dbReference type="AlphaFoldDB" id="A0A6I3KNE2"/>
<name>A0A6I3KNE2_9HYPH</name>
<organism evidence="2 3">
    <name type="scientific">Hyphomicrobium album</name>
    <dbReference type="NCBI Taxonomy" id="2665159"/>
    <lineage>
        <taxon>Bacteria</taxon>
        <taxon>Pseudomonadati</taxon>
        <taxon>Pseudomonadota</taxon>
        <taxon>Alphaproteobacteria</taxon>
        <taxon>Hyphomicrobiales</taxon>
        <taxon>Hyphomicrobiaceae</taxon>
        <taxon>Hyphomicrobium</taxon>
    </lineage>
</organism>
<dbReference type="InterPro" id="IPR024289">
    <property type="entry name" value="DUF3828"/>
</dbReference>
<proteinExistence type="predicted"/>
<dbReference type="Proteomes" id="UP000440694">
    <property type="component" value="Unassembled WGS sequence"/>
</dbReference>
<protein>
    <submittedName>
        <fullName evidence="2">DUF3828 domain-containing protein</fullName>
    </submittedName>
</protein>
<accession>A0A6I3KNE2</accession>
<sequence length="155" mass="17137">MAREMQMAVRRNLIGMAVAIGLTATCWAAAGLDEMAKSIVGATQTSDHASFINDNFVKEVASKLSSPGESDDAEGIDFDIFTYSQDPDYEQIRKTIKSEVKQAGDANGVIRVTFTQYGDEIAVEYHLKKSGERWLIDDVIYPNDDFSLRSGLDMK</sequence>
<evidence type="ECO:0000259" key="1">
    <source>
        <dbReference type="Pfam" id="PF12883"/>
    </source>
</evidence>
<evidence type="ECO:0000313" key="3">
    <source>
        <dbReference type="Proteomes" id="UP000440694"/>
    </source>
</evidence>
<reference evidence="2 3" key="1">
    <citation type="submission" date="2019-11" db="EMBL/GenBank/DDBJ databases">
        <title>Identification of a novel strain.</title>
        <authorList>
            <person name="Xu Q."/>
            <person name="Wang G."/>
        </authorList>
    </citation>
    <scope>NUCLEOTIDE SEQUENCE [LARGE SCALE GENOMIC DNA]</scope>
    <source>
        <strain evidence="3">xq</strain>
    </source>
</reference>
<keyword evidence="3" id="KW-1185">Reference proteome</keyword>
<evidence type="ECO:0000313" key="2">
    <source>
        <dbReference type="EMBL" id="MTD95973.1"/>
    </source>
</evidence>
<dbReference type="Pfam" id="PF12883">
    <property type="entry name" value="DUF3828"/>
    <property type="match status" value="1"/>
</dbReference>
<gene>
    <name evidence="2" type="ORF">GIW81_16665</name>
</gene>
<feature type="domain" description="DUF3828" evidence="1">
    <location>
        <begin position="58"/>
        <end position="140"/>
    </location>
</feature>